<dbReference type="AlphaFoldDB" id="A0A8T2TYR9"/>
<proteinExistence type="predicted"/>
<accession>A0A8T2TYR9</accession>
<dbReference type="Proteomes" id="UP000825935">
    <property type="component" value="Chromosome 10"/>
</dbReference>
<dbReference type="Gene3D" id="3.30.420.40">
    <property type="match status" value="1"/>
</dbReference>
<gene>
    <name evidence="2" type="ORF">KP509_10G075000</name>
</gene>
<dbReference type="OMA" id="MGRCTSR"/>
<dbReference type="InterPro" id="IPR043129">
    <property type="entry name" value="ATPase_NBD"/>
</dbReference>
<organism evidence="2 3">
    <name type="scientific">Ceratopteris richardii</name>
    <name type="common">Triangle waterfern</name>
    <dbReference type="NCBI Taxonomy" id="49495"/>
    <lineage>
        <taxon>Eukaryota</taxon>
        <taxon>Viridiplantae</taxon>
        <taxon>Streptophyta</taxon>
        <taxon>Embryophyta</taxon>
        <taxon>Tracheophyta</taxon>
        <taxon>Polypodiopsida</taxon>
        <taxon>Polypodiidae</taxon>
        <taxon>Polypodiales</taxon>
        <taxon>Pteridineae</taxon>
        <taxon>Pteridaceae</taxon>
        <taxon>Parkerioideae</taxon>
        <taxon>Ceratopteris</taxon>
    </lineage>
</organism>
<feature type="compositionally biased region" description="Polar residues" evidence="1">
    <location>
        <begin position="627"/>
        <end position="642"/>
    </location>
</feature>
<comment type="caution">
    <text evidence="2">The sequence shown here is derived from an EMBL/GenBank/DDBJ whole genome shotgun (WGS) entry which is preliminary data.</text>
</comment>
<evidence type="ECO:0000313" key="2">
    <source>
        <dbReference type="EMBL" id="KAH7428082.1"/>
    </source>
</evidence>
<protein>
    <submittedName>
        <fullName evidence="2">Uncharacterized protein</fullName>
    </submittedName>
</protein>
<dbReference type="PANTHER" id="PTHR14187:SF5">
    <property type="entry name" value="HEAT SHOCK 70 KDA PROTEIN 12A"/>
    <property type="match status" value="1"/>
</dbReference>
<dbReference type="OrthoDB" id="546249at2759"/>
<sequence>MSSSRDGEYNYSSPAEVVIAVDFGTTFSGFAFTKTMVTPLEIFDNYEWPGDVRAGAAHYCKNQTSLFYIPSPTEPGSFQLKDWGWSAFNAYRKSLSKITKTLSTSFRTHSSSSAASMFRSLSTDVRGPLNLNEEMACKVGYFAHSFKLYLAPKEKASRSMPRLPGDLSAERMIVDYLRSMVDFIMTELRTAVRKDFSMKDVQWCLTVPAVWDERAKQQMKICAEKAGMVKGPNCPDDAASSPRALHIILEPEAASAYCQQQAQQNLTLKLGDKILIADVGGGTIDLVVHEIVELHPSGGASKVKEVVASYGDIGGGTFVDARFFNLVSEKIGCFSEYCQNVNPNLEVHMYSWWQGMKADFQGPGDSGEYDLGDSGLSKAWKKYDREHGVLREDDHYQQLLLTDRDFCSIFDPEIDKVLGLIEKQITNVRVLLVVGGFAGSPYLRKRVNRSFRNVVEEIIIPTLPGRAICRGAVELHMRKTYIKSRISKLTYGIHASRDVQAGDPPDSIETDDDGRLTCKNAISIFVRAGEEVEIGKSTEVSYSPSVHDQLSMQIALYSSPRMYPRYTTELNARKEGSFVLDMAEDVELDKSRKVKVRMLFGDSLINVSALRCNFGSDKEEHGLAVKFQSTGDGDPNPVTNELATLKFP</sequence>
<dbReference type="SUPFAM" id="SSF53067">
    <property type="entry name" value="Actin-like ATPase domain"/>
    <property type="match status" value="2"/>
</dbReference>
<evidence type="ECO:0000256" key="1">
    <source>
        <dbReference type="SAM" id="MobiDB-lite"/>
    </source>
</evidence>
<evidence type="ECO:0000313" key="3">
    <source>
        <dbReference type="Proteomes" id="UP000825935"/>
    </source>
</evidence>
<dbReference type="PANTHER" id="PTHR14187">
    <property type="entry name" value="ALPHA KINASE/ELONGATION FACTOR 2 KINASE"/>
    <property type="match status" value="1"/>
</dbReference>
<dbReference type="EMBL" id="CM035415">
    <property type="protein sequence ID" value="KAH7428082.1"/>
    <property type="molecule type" value="Genomic_DNA"/>
</dbReference>
<dbReference type="CDD" id="cd10229">
    <property type="entry name" value="ASKHA_NBD_HSP70_HSPA12"/>
    <property type="match status" value="1"/>
</dbReference>
<feature type="region of interest" description="Disordered" evidence="1">
    <location>
        <begin position="627"/>
        <end position="648"/>
    </location>
</feature>
<reference evidence="2" key="1">
    <citation type="submission" date="2021-08" db="EMBL/GenBank/DDBJ databases">
        <title>WGS assembly of Ceratopteris richardii.</title>
        <authorList>
            <person name="Marchant D.B."/>
            <person name="Chen G."/>
            <person name="Jenkins J."/>
            <person name="Shu S."/>
            <person name="Leebens-Mack J."/>
            <person name="Grimwood J."/>
            <person name="Schmutz J."/>
            <person name="Soltis P."/>
            <person name="Soltis D."/>
            <person name="Chen Z.-H."/>
        </authorList>
    </citation>
    <scope>NUCLEOTIDE SEQUENCE</scope>
    <source>
        <strain evidence="2">Whitten #5841</strain>
        <tissue evidence="2">Leaf</tissue>
    </source>
</reference>
<name>A0A8T2TYR9_CERRI</name>
<keyword evidence="3" id="KW-1185">Reference proteome</keyword>